<evidence type="ECO:0000313" key="2">
    <source>
        <dbReference type="Proteomes" id="UP000721236"/>
    </source>
</evidence>
<protein>
    <submittedName>
        <fullName evidence="1">Uncharacterized protein</fullName>
    </submittedName>
</protein>
<gene>
    <name evidence="1" type="ORF">LMG21510_00777</name>
</gene>
<dbReference type="Pfam" id="PF05802">
    <property type="entry name" value="SctB2"/>
    <property type="match status" value="1"/>
</dbReference>
<dbReference type="EMBL" id="CAJZAH010000001">
    <property type="protein sequence ID" value="CAG9167550.1"/>
    <property type="molecule type" value="Genomic_DNA"/>
</dbReference>
<keyword evidence="2" id="KW-1185">Reference proteome</keyword>
<reference evidence="1 2" key="1">
    <citation type="submission" date="2021-08" db="EMBL/GenBank/DDBJ databases">
        <authorList>
            <person name="Peeters C."/>
        </authorList>
    </citation>
    <scope>NUCLEOTIDE SEQUENCE [LARGE SCALE GENOMIC DNA]</scope>
    <source>
        <strain evidence="1 2">LMG 21510</strain>
    </source>
</reference>
<evidence type="ECO:0000313" key="1">
    <source>
        <dbReference type="EMBL" id="CAG9167550.1"/>
    </source>
</evidence>
<comment type="caution">
    <text evidence="1">The sequence shown here is derived from an EMBL/GenBank/DDBJ whole genome shotgun (WGS) entry which is preliminary data.</text>
</comment>
<sequence length="206" mass="21331">MNAIASTGTPTAAPDTATDVHAAANPATGGLSARPFNFSVMLAEFLAAMQKLRNAVKEAEAQGVLSQWKLQKSSLDAQADFIKKTFDAAVVSGAWEIVGGVATGITAFGGFRKAGPMGLEIGSQIGSGIFSPLSNAGSRITGGALTKEAADAQMRADFTKGCSEAHGHLIGTLGEEGAAIRQDYLSGMRTMWQAQQDILKAIDISR</sequence>
<proteinExistence type="predicted"/>
<accession>A0ABN7Y6H0</accession>
<dbReference type="RefSeq" id="WP_224039773.1">
    <property type="nucleotide sequence ID" value="NZ_CAJZAH010000001.1"/>
</dbReference>
<organism evidence="1 2">
    <name type="scientific">Cupriavidus respiraculi</name>
    <dbReference type="NCBI Taxonomy" id="195930"/>
    <lineage>
        <taxon>Bacteria</taxon>
        <taxon>Pseudomonadati</taxon>
        <taxon>Pseudomonadota</taxon>
        <taxon>Betaproteobacteria</taxon>
        <taxon>Burkholderiales</taxon>
        <taxon>Burkholderiaceae</taxon>
        <taxon>Cupriavidus</taxon>
    </lineage>
</organism>
<dbReference type="Proteomes" id="UP000721236">
    <property type="component" value="Unassembled WGS sequence"/>
</dbReference>
<name>A0ABN7Y6H0_9BURK</name>
<dbReference type="InterPro" id="IPR008611">
    <property type="entry name" value="SctB2-like"/>
</dbReference>